<dbReference type="Gene3D" id="2.130.10.10">
    <property type="entry name" value="YVTN repeat-like/Quinoprotein amine dehydrogenase"/>
    <property type="match status" value="1"/>
</dbReference>
<dbReference type="InterPro" id="IPR002372">
    <property type="entry name" value="PQQ_rpt_dom"/>
</dbReference>
<evidence type="ECO:0000259" key="1">
    <source>
        <dbReference type="Pfam" id="PF13360"/>
    </source>
</evidence>
<dbReference type="KEGG" id="sper:EW093_06885"/>
<dbReference type="OrthoDB" id="5173551at2"/>
<dbReference type="PANTHER" id="PTHR34512:SF30">
    <property type="entry name" value="OUTER MEMBRANE PROTEIN ASSEMBLY FACTOR BAMB"/>
    <property type="match status" value="1"/>
</dbReference>
<keyword evidence="3" id="KW-1185">Reference proteome</keyword>
<dbReference type="EMBL" id="CP035807">
    <property type="protein sequence ID" value="QEN04433.1"/>
    <property type="molecule type" value="Genomic_DNA"/>
</dbReference>
<dbReference type="InterPro" id="IPR011047">
    <property type="entry name" value="Quinoprotein_ADH-like_sf"/>
</dbReference>
<protein>
    <recommendedName>
        <fullName evidence="1">Pyrrolo-quinoline quinone repeat domain-containing protein</fullName>
    </recommendedName>
</protein>
<feature type="domain" description="Pyrrolo-quinoline quinone repeat" evidence="1">
    <location>
        <begin position="59"/>
        <end position="345"/>
    </location>
</feature>
<evidence type="ECO:0000313" key="2">
    <source>
        <dbReference type="EMBL" id="QEN04433.1"/>
    </source>
</evidence>
<dbReference type="PROSITE" id="PS51257">
    <property type="entry name" value="PROKAR_LIPOPROTEIN"/>
    <property type="match status" value="1"/>
</dbReference>
<dbReference type="InterPro" id="IPR015943">
    <property type="entry name" value="WD40/YVTN_repeat-like_dom_sf"/>
</dbReference>
<dbReference type="SUPFAM" id="SSF50998">
    <property type="entry name" value="Quinoprotein alcohol dehydrogenase-like"/>
    <property type="match status" value="1"/>
</dbReference>
<dbReference type="RefSeq" id="WP_149567680.1">
    <property type="nucleotide sequence ID" value="NZ_CP035807.1"/>
</dbReference>
<reference evidence="2 3" key="2">
    <citation type="submission" date="2019-09" db="EMBL/GenBank/DDBJ databases">
        <title>Complete Genome Sequence and Methylome Analysis of free living Spirochaetas.</title>
        <authorList>
            <person name="Leshcheva N."/>
            <person name="Mikheeva N."/>
        </authorList>
    </citation>
    <scope>NUCLEOTIDE SEQUENCE [LARGE SCALE GENOMIC DNA]</scope>
    <source>
        <strain evidence="2 3">P</strain>
    </source>
</reference>
<name>A0A5C1Q8L6_9SPIO</name>
<proteinExistence type="predicted"/>
<evidence type="ECO:0000313" key="3">
    <source>
        <dbReference type="Proteomes" id="UP000323824"/>
    </source>
</evidence>
<gene>
    <name evidence="2" type="ORF">EW093_06885</name>
</gene>
<dbReference type="Pfam" id="PF13360">
    <property type="entry name" value="PQQ_2"/>
    <property type="match status" value="1"/>
</dbReference>
<organism evidence="2 3">
    <name type="scientific">Thiospirochaeta perfilievii</name>
    <dbReference type="NCBI Taxonomy" id="252967"/>
    <lineage>
        <taxon>Bacteria</taxon>
        <taxon>Pseudomonadati</taxon>
        <taxon>Spirochaetota</taxon>
        <taxon>Spirochaetia</taxon>
        <taxon>Spirochaetales</taxon>
        <taxon>Spirochaetaceae</taxon>
        <taxon>Thiospirochaeta</taxon>
    </lineage>
</organism>
<dbReference type="Proteomes" id="UP000323824">
    <property type="component" value="Chromosome"/>
</dbReference>
<sequence>MIKTIKMSGRVILPVLLLILLSSCSLILDKIFKKDEEIKNISIPLKWTLDVRTTSSNKILVVDNIGYRRNPREGLIAFSMESGELLWDKTDNIDMYNSPLYVGGHIIAIDGSLPELLLLNPTTGEVEKRIFLTLDGVNRYPDNEKNQFMHSGYYIFSVGTTLYWGTRYCETSDGIPLGLVSIDIVDDVKLNSSNENIGTITVLHENDLSYKESIEGSIYIEDDTAYFGSNASDFNNEWRPKYYALDLIKGDILWETEVDKLFGGGAQYNFYNRGDNLFLSDIRGFGLIDKSTGELLYEVSPGSGDDSGGFVVDNLFYSTNGSFSYSAIQRDNVQCVNMDTGEQVWGDLSIDFTLGARPVVYGGYLFVGSQKNFYIFDAKDGTLVAKSSDVYGGSNQFNHNFIYQDKYMILDGESKIFCIDLEETVKRIK</sequence>
<reference evidence="2 3" key="1">
    <citation type="submission" date="2019-02" db="EMBL/GenBank/DDBJ databases">
        <authorList>
            <person name="Fomenkov A."/>
            <person name="Dubinina G."/>
            <person name="Grabovich M."/>
            <person name="Vincze T."/>
            <person name="Roberts R.J."/>
        </authorList>
    </citation>
    <scope>NUCLEOTIDE SEQUENCE [LARGE SCALE GENOMIC DNA]</scope>
    <source>
        <strain evidence="2 3">P</strain>
    </source>
</reference>
<accession>A0A5C1Q8L6</accession>
<dbReference type="AlphaFoldDB" id="A0A5C1Q8L6"/>
<dbReference type="PANTHER" id="PTHR34512">
    <property type="entry name" value="CELL SURFACE PROTEIN"/>
    <property type="match status" value="1"/>
</dbReference>